<feature type="compositionally biased region" description="Polar residues" evidence="2">
    <location>
        <begin position="17"/>
        <end position="26"/>
    </location>
</feature>
<organism evidence="3 4">
    <name type="scientific">Schaalia naturae</name>
    <dbReference type="NCBI Taxonomy" id="635203"/>
    <lineage>
        <taxon>Bacteria</taxon>
        <taxon>Bacillati</taxon>
        <taxon>Actinomycetota</taxon>
        <taxon>Actinomycetes</taxon>
        <taxon>Actinomycetales</taxon>
        <taxon>Actinomycetaceae</taxon>
        <taxon>Schaalia</taxon>
    </lineage>
</organism>
<feature type="compositionally biased region" description="Pro residues" evidence="2">
    <location>
        <begin position="48"/>
        <end position="58"/>
    </location>
</feature>
<dbReference type="RefSeq" id="WP_380972318.1">
    <property type="nucleotide sequence ID" value="NZ_JBHTEF010000001.1"/>
</dbReference>
<keyword evidence="4" id="KW-1185">Reference proteome</keyword>
<feature type="coiled-coil region" evidence="1">
    <location>
        <begin position="420"/>
        <end position="484"/>
    </location>
</feature>
<dbReference type="EMBL" id="JBHTEF010000001">
    <property type="protein sequence ID" value="MFC7580376.1"/>
    <property type="molecule type" value="Genomic_DNA"/>
</dbReference>
<proteinExistence type="predicted"/>
<gene>
    <name evidence="3" type="ORF">ACFQWG_03960</name>
</gene>
<feature type="coiled-coil region" evidence="1">
    <location>
        <begin position="185"/>
        <end position="212"/>
    </location>
</feature>
<evidence type="ECO:0000313" key="4">
    <source>
        <dbReference type="Proteomes" id="UP001596527"/>
    </source>
</evidence>
<protein>
    <submittedName>
        <fullName evidence="3">DUF349 domain-containing protein</fullName>
    </submittedName>
</protein>
<feature type="region of interest" description="Disordered" evidence="2">
    <location>
        <begin position="1"/>
        <end position="100"/>
    </location>
</feature>
<evidence type="ECO:0000256" key="1">
    <source>
        <dbReference type="SAM" id="Coils"/>
    </source>
</evidence>
<accession>A0ABW2SLJ1</accession>
<reference evidence="4" key="1">
    <citation type="journal article" date="2019" name="Int. J. Syst. Evol. Microbiol.">
        <title>The Global Catalogue of Microorganisms (GCM) 10K type strain sequencing project: providing services to taxonomists for standard genome sequencing and annotation.</title>
        <authorList>
            <consortium name="The Broad Institute Genomics Platform"/>
            <consortium name="The Broad Institute Genome Sequencing Center for Infectious Disease"/>
            <person name="Wu L."/>
            <person name="Ma J."/>
        </authorList>
    </citation>
    <scope>NUCLEOTIDE SEQUENCE [LARGE SCALE GENOMIC DNA]</scope>
    <source>
        <strain evidence="4">CCUG 56698</strain>
    </source>
</reference>
<comment type="caution">
    <text evidence="3">The sequence shown here is derived from an EMBL/GenBank/DDBJ whole genome shotgun (WGS) entry which is preliminary data.</text>
</comment>
<name>A0ABW2SLJ1_9ACTO</name>
<dbReference type="InterPro" id="IPR007139">
    <property type="entry name" value="DUF349"/>
</dbReference>
<dbReference type="Pfam" id="PF03993">
    <property type="entry name" value="DUF349"/>
    <property type="match status" value="3"/>
</dbReference>
<sequence>MGGNAPGRQRRPRPQRNIVSTTSLPQETPDAAGSAGTQAAPVDGAAPNPAPTPGPRHPGAPVGPADVEPAPAPGGEAPVPPAPAPGGERPVVTEPLSTEFGRIDAQGDVFVADGEAERLIGGYPDGVPEDPFALYTRRFADLEATVSLFEERLAQLSPKDIDQTLQTLRQAVAEPAAIGDLPALRVRVEELAGRAEQRKAEARAERRAAKEHALAERTALVEQAEAVVAQDPDRTHWKQSGQTLRDLLEEWKTLQRRGPRLDKSTEDELWKRFSGARSVFDRHRRQYFSALDQKQGEAKRLKEGLIAEAESLQNSTDWGRTSAAYRDLMDRWKAAPRASRKEDDALWARFRAAQQVFFDARRAKDEAVDSEYQENLTAKEALLAEAEALLPLHDLEDAKRRLRSVQDRWDEAGRVPSADVSRIEGRMRAVEDAVRAAEEREWNRSNPETKARAEGMLGQLEEQVAQLRAEVEAAEAAGDTAQAADLRDALTTKQAWLDQIRSSMA</sequence>
<evidence type="ECO:0000256" key="2">
    <source>
        <dbReference type="SAM" id="MobiDB-lite"/>
    </source>
</evidence>
<dbReference type="Proteomes" id="UP001596527">
    <property type="component" value="Unassembled WGS sequence"/>
</dbReference>
<keyword evidence="1" id="KW-0175">Coiled coil</keyword>
<feature type="compositionally biased region" description="Low complexity" evidence="2">
    <location>
        <begin position="59"/>
        <end position="77"/>
    </location>
</feature>
<evidence type="ECO:0000313" key="3">
    <source>
        <dbReference type="EMBL" id="MFC7580376.1"/>
    </source>
</evidence>